<feature type="modified residue" description="Phosphohistidine" evidence="1">
    <location>
        <position position="60"/>
    </location>
</feature>
<evidence type="ECO:0000313" key="4">
    <source>
        <dbReference type="EMBL" id="CUQ90206.1"/>
    </source>
</evidence>
<dbReference type="OrthoDB" id="1669200at2"/>
<dbReference type="EMBL" id="CZBU01000001">
    <property type="protein sequence ID" value="CUQ75493.1"/>
    <property type="molecule type" value="Genomic_DNA"/>
</dbReference>
<dbReference type="InterPro" id="IPR008207">
    <property type="entry name" value="Sig_transdc_His_kin_Hpt_dom"/>
</dbReference>
<dbReference type="Proteomes" id="UP000095780">
    <property type="component" value="Unassembled WGS sequence"/>
</dbReference>
<dbReference type="RefSeq" id="WP_022098908.1">
    <property type="nucleotide sequence ID" value="NZ_CABIXW010000008.1"/>
</dbReference>
<proteinExistence type="predicted"/>
<dbReference type="InterPro" id="IPR036641">
    <property type="entry name" value="HPT_dom_sf"/>
</dbReference>
<keyword evidence="1" id="KW-0597">Phosphoprotein</keyword>
<accession>A0A174YK42</accession>
<dbReference type="Proteomes" id="UP000095621">
    <property type="component" value="Unassembled WGS sequence"/>
</dbReference>
<evidence type="ECO:0000256" key="1">
    <source>
        <dbReference type="PROSITE-ProRule" id="PRU00110"/>
    </source>
</evidence>
<dbReference type="GO" id="GO:0000160">
    <property type="term" value="P:phosphorelay signal transduction system"/>
    <property type="evidence" value="ECO:0007669"/>
    <property type="project" value="InterPro"/>
</dbReference>
<gene>
    <name evidence="3" type="ORF">ERS852490_00544</name>
    <name evidence="4" type="ORF">ERS852492_02623</name>
</gene>
<evidence type="ECO:0000313" key="5">
    <source>
        <dbReference type="Proteomes" id="UP000095621"/>
    </source>
</evidence>
<dbReference type="PROSITE" id="PS50894">
    <property type="entry name" value="HPT"/>
    <property type="match status" value="1"/>
</dbReference>
<evidence type="ECO:0000313" key="3">
    <source>
        <dbReference type="EMBL" id="CUQ75493.1"/>
    </source>
</evidence>
<protein>
    <submittedName>
        <fullName evidence="3">Hpt domain</fullName>
    </submittedName>
</protein>
<reference evidence="5 6" key="1">
    <citation type="submission" date="2015-09" db="EMBL/GenBank/DDBJ databases">
        <authorList>
            <consortium name="Pathogen Informatics"/>
        </authorList>
    </citation>
    <scope>NUCLEOTIDE SEQUENCE [LARGE SCALE GENOMIC DNA]</scope>
    <source>
        <strain evidence="3 5">2789STDY5834875</strain>
        <strain evidence="4 6">2789STDY5834878</strain>
    </source>
</reference>
<dbReference type="AlphaFoldDB" id="A0A174YK42"/>
<name>A0A174YK42_9FIRM</name>
<dbReference type="Pfam" id="PF01627">
    <property type="entry name" value="Hpt"/>
    <property type="match status" value="1"/>
</dbReference>
<sequence length="114" mass="12684">MTIKECYDAMGADYQNTLNRFPNEAFIKKFVLKFLDDNSYANLKEAIAAGNVEEAFRAAHTLKGVCLNLGFDNLYKASSAITEIFRAGELAGAEEAFEEVEKQYNITVNAIKAM</sequence>
<dbReference type="EMBL" id="CZBV01000008">
    <property type="protein sequence ID" value="CUQ90206.1"/>
    <property type="molecule type" value="Genomic_DNA"/>
</dbReference>
<feature type="domain" description="HPt" evidence="2">
    <location>
        <begin position="23"/>
        <end position="114"/>
    </location>
</feature>
<dbReference type="SUPFAM" id="SSF47226">
    <property type="entry name" value="Histidine-containing phosphotransfer domain, HPT domain"/>
    <property type="match status" value="1"/>
</dbReference>
<evidence type="ECO:0000313" key="6">
    <source>
        <dbReference type="Proteomes" id="UP000095780"/>
    </source>
</evidence>
<dbReference type="Gene3D" id="1.20.120.160">
    <property type="entry name" value="HPT domain"/>
    <property type="match status" value="1"/>
</dbReference>
<organism evidence="3 5">
    <name type="scientific">Lachnospira eligens</name>
    <dbReference type="NCBI Taxonomy" id="39485"/>
    <lineage>
        <taxon>Bacteria</taxon>
        <taxon>Bacillati</taxon>
        <taxon>Bacillota</taxon>
        <taxon>Clostridia</taxon>
        <taxon>Lachnospirales</taxon>
        <taxon>Lachnospiraceae</taxon>
        <taxon>Lachnospira</taxon>
    </lineage>
</organism>
<evidence type="ECO:0000259" key="2">
    <source>
        <dbReference type="PROSITE" id="PS50894"/>
    </source>
</evidence>